<dbReference type="Gene3D" id="3.40.50.300">
    <property type="entry name" value="P-loop containing nucleotide triphosphate hydrolases"/>
    <property type="match status" value="1"/>
</dbReference>
<evidence type="ECO:0000313" key="2">
    <source>
        <dbReference type="Proteomes" id="UP001230978"/>
    </source>
</evidence>
<dbReference type="Proteomes" id="UP001230978">
    <property type="component" value="Chromosome"/>
</dbReference>
<dbReference type="EMBL" id="CP124535">
    <property type="protein sequence ID" value="WGV15418.1"/>
    <property type="molecule type" value="Genomic_DNA"/>
</dbReference>
<dbReference type="PANTHER" id="PTHR10704:SF44">
    <property type="entry name" value="LD35051P-RELATED"/>
    <property type="match status" value="1"/>
</dbReference>
<organism evidence="1 2">
    <name type="scientific">Fuscovulum ytuae</name>
    <dbReference type="NCBI Taxonomy" id="3042299"/>
    <lineage>
        <taxon>Bacteria</taxon>
        <taxon>Pseudomonadati</taxon>
        <taxon>Pseudomonadota</taxon>
        <taxon>Alphaproteobacteria</taxon>
        <taxon>Rhodobacterales</taxon>
        <taxon>Paracoccaceae</taxon>
        <taxon>Fuscovulum</taxon>
    </lineage>
</organism>
<dbReference type="GO" id="GO:0016740">
    <property type="term" value="F:transferase activity"/>
    <property type="evidence" value="ECO:0007669"/>
    <property type="project" value="UniProtKB-KW"/>
</dbReference>
<protein>
    <submittedName>
        <fullName evidence="1">Sulfotransferase</fullName>
        <ecNumber evidence="1">2.8.2.-</ecNumber>
    </submittedName>
</protein>
<dbReference type="InterPro" id="IPR027417">
    <property type="entry name" value="P-loop_NTPase"/>
</dbReference>
<evidence type="ECO:0000313" key="1">
    <source>
        <dbReference type="EMBL" id="WGV15418.1"/>
    </source>
</evidence>
<dbReference type="PANTHER" id="PTHR10704">
    <property type="entry name" value="CARBOHYDRATE SULFOTRANSFERASE"/>
    <property type="match status" value="1"/>
</dbReference>
<sequence>MLSGVYRSGTTFLTAVINSIPNVAAASSTVKYLRFCLPHHHGLDDPAALSRLLDEIAARIGTRWSLTLDIPAVLAALEGRPKTHAAVYDAVMGSLLLTEGASRWAEKLAMQWRDIPLFLEMFPDGQAIHIFRDPRDVTASYKKMTYEPWPAFLDAGLNCKAAMIELPRMQARYGAERLMILRAEDLARDLAGEMVRICDFLGEPFSPDLARVEGFGDIKGEDWRTNSSFDEEGRNYAEAAPRWAGMLSPEELFLVEMICQPEMAGLGYAGSGQDVSGLNGAALGALLADPWIAGRIGTYLATGLPEQGYRSDPYRTEMDIVFGTSRT</sequence>
<dbReference type="SUPFAM" id="SSF52540">
    <property type="entry name" value="P-loop containing nucleoside triphosphate hydrolases"/>
    <property type="match status" value="1"/>
</dbReference>
<gene>
    <name evidence="1" type="ORF">QF092_14275</name>
</gene>
<dbReference type="EC" id="2.8.2.-" evidence="1"/>
<keyword evidence="2" id="KW-1185">Reference proteome</keyword>
<dbReference type="RefSeq" id="WP_281464770.1">
    <property type="nucleotide sequence ID" value="NZ_CP124535.1"/>
</dbReference>
<accession>A0ABY8Q3J0</accession>
<dbReference type="Pfam" id="PF13469">
    <property type="entry name" value="Sulfotransfer_3"/>
    <property type="match status" value="1"/>
</dbReference>
<reference evidence="1 2" key="1">
    <citation type="submission" date="2023-04" db="EMBL/GenBank/DDBJ databases">
        <title>YMD61, complete Genome.</title>
        <authorList>
            <person name="Zhang J."/>
        </authorList>
    </citation>
    <scope>NUCLEOTIDE SEQUENCE [LARGE SCALE GENOMIC DNA]</scope>
    <source>
        <strain evidence="1 2">YMD61</strain>
    </source>
</reference>
<keyword evidence="1" id="KW-0808">Transferase</keyword>
<name>A0ABY8Q3J0_9RHOB</name>
<proteinExistence type="predicted"/>
<dbReference type="InterPro" id="IPR051135">
    <property type="entry name" value="Gal/GlcNAc/GalNAc_ST"/>
</dbReference>